<feature type="region of interest" description="Disordered" evidence="1">
    <location>
        <begin position="1"/>
        <end position="21"/>
    </location>
</feature>
<dbReference type="RefSeq" id="WP_126999787.1">
    <property type="nucleotide sequence ID" value="NZ_CP173192.1"/>
</dbReference>
<feature type="transmembrane region" description="Helical" evidence="2">
    <location>
        <begin position="267"/>
        <end position="284"/>
    </location>
</feature>
<evidence type="ECO:0000313" key="3">
    <source>
        <dbReference type="EMBL" id="RUQ69365.1"/>
    </source>
</evidence>
<dbReference type="GO" id="GO:0005886">
    <property type="term" value="C:plasma membrane"/>
    <property type="evidence" value="ECO:0007669"/>
    <property type="project" value="TreeGrafter"/>
</dbReference>
<dbReference type="EMBL" id="RZIJ01000012">
    <property type="protein sequence ID" value="RUQ69365.1"/>
    <property type="molecule type" value="Genomic_DNA"/>
</dbReference>
<keyword evidence="4" id="KW-1185">Reference proteome</keyword>
<feature type="transmembrane region" description="Helical" evidence="2">
    <location>
        <begin position="117"/>
        <end position="146"/>
    </location>
</feature>
<feature type="transmembrane region" description="Helical" evidence="2">
    <location>
        <begin position="296"/>
        <end position="315"/>
    </location>
</feature>
<feature type="transmembrane region" description="Helical" evidence="2">
    <location>
        <begin position="72"/>
        <end position="97"/>
    </location>
</feature>
<comment type="caution">
    <text evidence="3">The sequence shown here is derived from an EMBL/GenBank/DDBJ whole genome shotgun (WGS) entry which is preliminary data.</text>
</comment>
<keyword evidence="2" id="KW-1133">Transmembrane helix</keyword>
<keyword evidence="2" id="KW-0472">Membrane</keyword>
<name>A0A433J7F4_9PROT</name>
<dbReference type="Pfam" id="PF02667">
    <property type="entry name" value="SCFA_trans"/>
    <property type="match status" value="1"/>
</dbReference>
<dbReference type="AlphaFoldDB" id="A0A433J7F4"/>
<dbReference type="InterPro" id="IPR006161">
    <property type="entry name" value="CHP00366"/>
</dbReference>
<reference evidence="3 4" key="1">
    <citation type="submission" date="2018-12" db="EMBL/GenBank/DDBJ databases">
        <authorList>
            <person name="Yang Y."/>
        </authorList>
    </citation>
    <scope>NUCLEOTIDE SEQUENCE [LARGE SCALE GENOMIC DNA]</scope>
    <source>
        <strain evidence="3 4">GSF71</strain>
    </source>
</reference>
<dbReference type="OrthoDB" id="9342495at2"/>
<proteinExistence type="predicted"/>
<evidence type="ECO:0000256" key="1">
    <source>
        <dbReference type="SAM" id="MobiDB-lite"/>
    </source>
</evidence>
<evidence type="ECO:0000256" key="2">
    <source>
        <dbReference type="SAM" id="Phobius"/>
    </source>
</evidence>
<dbReference type="Proteomes" id="UP000280346">
    <property type="component" value="Unassembled WGS sequence"/>
</dbReference>
<feature type="transmembrane region" description="Helical" evidence="2">
    <location>
        <begin position="43"/>
        <end position="60"/>
    </location>
</feature>
<gene>
    <name evidence="3" type="ORF">EJ913_16505</name>
</gene>
<keyword evidence="2" id="KW-0812">Transmembrane</keyword>
<sequence length="461" mass="49386">MSVSATPRPSPGPSSDEGARFNPITPISRGLTWLVSRYLPDPLVFAILLTVLTFVLAWWLTPSGPTDLVQMWGGGFWNLLAFSMQMALVLVTGHALASSEPIRKVLGRVASIAKTPAQGVMLVCFAAAVTNIVNWGFGLVVGAMFAREVARRVPKSDYRLLIASAYIGFMTWHGGFSGSVPLVAATKGNPMEKTVGLIPINDTLFTGYNIGITLALIVVLPLICWMMHPKASDVVAVDPALLKPEESTRRILGPDASPAERLEESRILGFVVGAFGLVYLFLYFRAKGFDLNINTVNLIMLIAGVILHGTPMAYARAVANAARGTAGIMVQFPFYAGIQIMMEHSGLGGLITNWFVDIATKETFPVLAFLSSGLINFAVPSGGGHWVVQGPFVMPAAQQLGVDLGKAAMAIAYGEEWMNMAQPFWALPALAIAGLGVRDIMGYCATALILTLPIFLIGLYL</sequence>
<feature type="transmembrane region" description="Helical" evidence="2">
    <location>
        <begin position="440"/>
        <end position="460"/>
    </location>
</feature>
<dbReference type="NCBIfam" id="TIGR00366">
    <property type="entry name" value="TIGR00366 family protein"/>
    <property type="match status" value="1"/>
</dbReference>
<feature type="transmembrane region" description="Helical" evidence="2">
    <location>
        <begin position="158"/>
        <end position="184"/>
    </location>
</feature>
<organism evidence="3 4">
    <name type="scientific">Azospirillum doebereinerae</name>
    <dbReference type="NCBI Taxonomy" id="92933"/>
    <lineage>
        <taxon>Bacteria</taxon>
        <taxon>Pseudomonadati</taxon>
        <taxon>Pseudomonadota</taxon>
        <taxon>Alphaproteobacteria</taxon>
        <taxon>Rhodospirillales</taxon>
        <taxon>Azospirillaceae</taxon>
        <taxon>Azospirillum</taxon>
    </lineage>
</organism>
<dbReference type="PANTHER" id="PTHR41983">
    <property type="entry name" value="SHORT-CHAIN FATTY ACID TRANSPORTER-RELATED"/>
    <property type="match status" value="1"/>
</dbReference>
<evidence type="ECO:0000313" key="4">
    <source>
        <dbReference type="Proteomes" id="UP000280346"/>
    </source>
</evidence>
<dbReference type="PANTHER" id="PTHR41983:SF2">
    <property type="entry name" value="SHORT-CHAIN FATTY ACID TRANSPORTER-RELATED"/>
    <property type="match status" value="1"/>
</dbReference>
<protein>
    <submittedName>
        <fullName evidence="3">TIGR00366 family protein</fullName>
    </submittedName>
</protein>
<feature type="transmembrane region" description="Helical" evidence="2">
    <location>
        <begin position="204"/>
        <end position="225"/>
    </location>
</feature>
<dbReference type="InterPro" id="IPR006160">
    <property type="entry name" value="SCFA_transpt_AtoE"/>
</dbReference>
<accession>A0A433J7F4</accession>